<dbReference type="Pfam" id="PF00150">
    <property type="entry name" value="Cellulase"/>
    <property type="match status" value="1"/>
</dbReference>
<keyword evidence="1 3" id="KW-0378">Hydrolase</keyword>
<keyword evidence="6" id="KW-1185">Reference proteome</keyword>
<sequence length="359" mass="38142">MTHHTPRHTRRRLRTVVICTVVGLAFALTPLGLAGSAEGATLRVRLGVVSVSTMYAGSDYAGEAAQVSGVGASSIRIPAKWNLIQPGAAAAYNWSQLDQAVRAARTEGLDVLLNLEGPAPVWAQKPGADPLANGNAPLDPQDFRTFARAVALRYSPYVFAWEIWNEPNLSHYLIPPTADEYLPLLRAAYSGIRSSGATQPIITGGTSSSRGDTRDISFIERLYLLGGRPYIDGIGVHPYTFPYPLLNDPRFGDGGGAAVLRWIRSAMLAAGEGNKKVWITEFGQPTGTSSMSVSEAKQASIVTDALSLANSADWVAAIFIFNSHDLVAGPSILDGNMGLYRHDGTPKPVVAAITSLTGG</sequence>
<dbReference type="InterPro" id="IPR017853">
    <property type="entry name" value="GH"/>
</dbReference>
<proteinExistence type="inferred from homology"/>
<keyword evidence="2 3" id="KW-0326">Glycosidase</keyword>
<dbReference type="PANTHER" id="PTHR12631">
    <property type="entry name" value="ALPHA-L-IDURONIDASE"/>
    <property type="match status" value="1"/>
</dbReference>
<evidence type="ECO:0000256" key="2">
    <source>
        <dbReference type="ARBA" id="ARBA00023295"/>
    </source>
</evidence>
<dbReference type="PANTHER" id="PTHR12631:SF10">
    <property type="entry name" value="BETA-XYLOSIDASE-LIKE PROTEIN-RELATED"/>
    <property type="match status" value="1"/>
</dbReference>
<dbReference type="Gene3D" id="3.20.20.80">
    <property type="entry name" value="Glycosidases"/>
    <property type="match status" value="1"/>
</dbReference>
<feature type="domain" description="Glycoside hydrolase family 5" evidence="4">
    <location>
        <begin position="65"/>
        <end position="297"/>
    </location>
</feature>
<organism evidence="5 6">
    <name type="scientific">Gordonia pseudamarae</name>
    <dbReference type="NCBI Taxonomy" id="2831662"/>
    <lineage>
        <taxon>Bacteria</taxon>
        <taxon>Bacillati</taxon>
        <taxon>Actinomycetota</taxon>
        <taxon>Actinomycetes</taxon>
        <taxon>Mycobacteriales</taxon>
        <taxon>Gordoniaceae</taxon>
        <taxon>Gordonia</taxon>
    </lineage>
</organism>
<dbReference type="EMBL" id="CP045809">
    <property type="protein sequence ID" value="QHN36512.1"/>
    <property type="molecule type" value="Genomic_DNA"/>
</dbReference>
<comment type="similarity">
    <text evidence="3">Belongs to the glycosyl hydrolase 5 (cellulase A) family.</text>
</comment>
<gene>
    <name evidence="5" type="ORF">GII31_18065</name>
</gene>
<evidence type="ECO:0000259" key="4">
    <source>
        <dbReference type="Pfam" id="PF00150"/>
    </source>
</evidence>
<reference evidence="5" key="1">
    <citation type="journal article" date="2021" name="Nat. Microbiol.">
        <title>Cocultivation of an ultrasmall environmental parasitic bacterium with lytic ability against bacteria associated with wastewater foams.</title>
        <authorList>
            <person name="Batinovic S."/>
            <person name="Rose J.J.A."/>
            <person name="Ratcliffe J."/>
            <person name="Seviour R.J."/>
            <person name="Petrovski S."/>
        </authorList>
    </citation>
    <scope>NUCLEOTIDE SEQUENCE</scope>
    <source>
        <strain evidence="5">CON9</strain>
    </source>
</reference>
<dbReference type="RefSeq" id="WP_213244770.1">
    <property type="nucleotide sequence ID" value="NZ_CP045806.1"/>
</dbReference>
<evidence type="ECO:0000313" key="6">
    <source>
        <dbReference type="Proteomes" id="UP001059836"/>
    </source>
</evidence>
<dbReference type="InterPro" id="IPR001547">
    <property type="entry name" value="Glyco_hydro_5"/>
</dbReference>
<evidence type="ECO:0000313" key="5">
    <source>
        <dbReference type="EMBL" id="QHN36512.1"/>
    </source>
</evidence>
<evidence type="ECO:0000256" key="3">
    <source>
        <dbReference type="RuleBase" id="RU361153"/>
    </source>
</evidence>
<evidence type="ECO:0000256" key="1">
    <source>
        <dbReference type="ARBA" id="ARBA00022801"/>
    </source>
</evidence>
<dbReference type="SUPFAM" id="SSF51445">
    <property type="entry name" value="(Trans)glycosidases"/>
    <property type="match status" value="1"/>
</dbReference>
<name>A0ABX6ILC7_9ACTN</name>
<dbReference type="InterPro" id="IPR051923">
    <property type="entry name" value="Glycosyl_Hydrolase_39"/>
</dbReference>
<accession>A0ABX6ILC7</accession>
<dbReference type="Proteomes" id="UP001059836">
    <property type="component" value="Chromosome"/>
</dbReference>
<protein>
    <submittedName>
        <fullName evidence="5">Cellulase family glycosylhydrolase</fullName>
    </submittedName>
</protein>